<dbReference type="Pfam" id="PF08937">
    <property type="entry name" value="ThsB_TIR"/>
    <property type="match status" value="1"/>
</dbReference>
<dbReference type="SUPFAM" id="SSF52206">
    <property type="entry name" value="Hypothetical protein MTH538"/>
    <property type="match status" value="1"/>
</dbReference>
<reference evidence="2 3" key="1">
    <citation type="journal article" date="2016" name="Nat. Commun.">
        <title>Thousands of microbial genomes shed light on interconnected biogeochemical processes in an aquifer system.</title>
        <authorList>
            <person name="Anantharaman K."/>
            <person name="Brown C.T."/>
            <person name="Hug L.A."/>
            <person name="Sharon I."/>
            <person name="Castelle C.J."/>
            <person name="Probst A.J."/>
            <person name="Thomas B.C."/>
            <person name="Singh A."/>
            <person name="Wilkins M.J."/>
            <person name="Karaoz U."/>
            <person name="Brodie E.L."/>
            <person name="Williams K.H."/>
            <person name="Hubbard S.S."/>
            <person name="Banfield J.F."/>
        </authorList>
    </citation>
    <scope>NUCLEOTIDE SEQUENCE [LARGE SCALE GENOMIC DNA]</scope>
</reference>
<sequence>MTKRVFFSFHYDDVKTFRVNVVRNHGLTKETGQSGFFDASIWEDAELHGDPAVKRLINSNLENTTVTCVLIGTDTWERRWVRYEIMKSYDRGNSLLGIHINGIPDRYRQTFLKGKNPFDYLGFYINSSGVVNNYQESNDTRWSIYQDLTPNIGPFANKYWNTGHKLSNWIQCYDWYSDDGYQNFATWVENAK</sequence>
<dbReference type="STRING" id="1802055.A3A74_06990"/>
<accession>A0A1F7IA31</accession>
<dbReference type="InterPro" id="IPR036490">
    <property type="entry name" value="ThsB_TIR-like_sf"/>
</dbReference>
<evidence type="ECO:0000259" key="1">
    <source>
        <dbReference type="Pfam" id="PF08937"/>
    </source>
</evidence>
<organism evidence="2 3">
    <name type="scientific">Candidatus Roizmanbacteria bacterium RIFCSPLOWO2_01_FULL_35_13</name>
    <dbReference type="NCBI Taxonomy" id="1802055"/>
    <lineage>
        <taxon>Bacteria</taxon>
        <taxon>Candidatus Roizmaniibacteriota</taxon>
    </lineage>
</organism>
<dbReference type="Proteomes" id="UP000179270">
    <property type="component" value="Unassembled WGS sequence"/>
</dbReference>
<evidence type="ECO:0000313" key="2">
    <source>
        <dbReference type="EMBL" id="OGK40225.1"/>
    </source>
</evidence>
<feature type="domain" description="Thoeris protein ThsB TIR-like" evidence="1">
    <location>
        <begin position="6"/>
        <end position="102"/>
    </location>
</feature>
<gene>
    <name evidence="2" type="ORF">A3A74_06990</name>
</gene>
<dbReference type="AlphaFoldDB" id="A0A1F7IA31"/>
<dbReference type="EMBL" id="MGAF01000034">
    <property type="protein sequence ID" value="OGK40225.1"/>
    <property type="molecule type" value="Genomic_DNA"/>
</dbReference>
<dbReference type="InterPro" id="IPR015032">
    <property type="entry name" value="ThsB__TIR-like_domain"/>
</dbReference>
<evidence type="ECO:0000313" key="3">
    <source>
        <dbReference type="Proteomes" id="UP000179270"/>
    </source>
</evidence>
<protein>
    <recommendedName>
        <fullName evidence="1">Thoeris protein ThsB TIR-like domain-containing protein</fullName>
    </recommendedName>
</protein>
<proteinExistence type="predicted"/>
<comment type="caution">
    <text evidence="2">The sequence shown here is derived from an EMBL/GenBank/DDBJ whole genome shotgun (WGS) entry which is preliminary data.</text>
</comment>
<name>A0A1F7IA31_9BACT</name>